<gene>
    <name evidence="1" type="ORF">OOU_Y34scaffold00692g39</name>
</gene>
<reference evidence="1" key="1">
    <citation type="journal article" date="2012" name="PLoS Genet.">
        <title>Comparative analysis of the genomes of two field isolates of the rice blast fungus Magnaporthe oryzae.</title>
        <authorList>
            <person name="Xue M."/>
            <person name="Yang J."/>
            <person name="Li Z."/>
            <person name="Hu S."/>
            <person name="Yao N."/>
            <person name="Dean R.A."/>
            <person name="Zhao W."/>
            <person name="Shen M."/>
            <person name="Zhang H."/>
            <person name="Li C."/>
            <person name="Liu L."/>
            <person name="Cao L."/>
            <person name="Xu X."/>
            <person name="Xing Y."/>
            <person name="Hsiang T."/>
            <person name="Zhang Z."/>
            <person name="Xu J.R."/>
            <person name="Peng Y.L."/>
        </authorList>
    </citation>
    <scope>NUCLEOTIDE SEQUENCE</scope>
    <source>
        <strain evidence="1">Y34</strain>
    </source>
</reference>
<dbReference type="EMBL" id="JH793314">
    <property type="protein sequence ID" value="ELQ35736.1"/>
    <property type="molecule type" value="Genomic_DNA"/>
</dbReference>
<accession>A0AA97NSU7</accession>
<dbReference type="Proteomes" id="UP000011086">
    <property type="component" value="Unassembled WGS sequence"/>
</dbReference>
<dbReference type="AlphaFoldDB" id="A0AA97NSU7"/>
<proteinExistence type="predicted"/>
<protein>
    <submittedName>
        <fullName evidence="1">Uncharacterized protein</fullName>
    </submittedName>
</protein>
<sequence length="59" mass="6928">MRRVNEIFERALDTVIANDRKTVELKSDLESRREQWRTSTGQWINAASQIRWAPCSIHG</sequence>
<name>A0AA97NSU7_PYRO3</name>
<organism evidence="1">
    <name type="scientific">Pyricularia oryzae (strain Y34)</name>
    <name type="common">Rice blast fungus</name>
    <name type="synonym">Magnaporthe oryzae</name>
    <dbReference type="NCBI Taxonomy" id="1143189"/>
    <lineage>
        <taxon>Eukaryota</taxon>
        <taxon>Fungi</taxon>
        <taxon>Dikarya</taxon>
        <taxon>Ascomycota</taxon>
        <taxon>Pezizomycotina</taxon>
        <taxon>Sordariomycetes</taxon>
        <taxon>Sordariomycetidae</taxon>
        <taxon>Magnaporthales</taxon>
        <taxon>Pyriculariaceae</taxon>
        <taxon>Pyricularia</taxon>
    </lineage>
</organism>
<evidence type="ECO:0000313" key="1">
    <source>
        <dbReference type="EMBL" id="ELQ35736.1"/>
    </source>
</evidence>